<comment type="caution">
    <text evidence="3">The sequence shown here is derived from an EMBL/GenBank/DDBJ whole genome shotgun (WGS) entry which is preliminary data.</text>
</comment>
<dbReference type="GO" id="GO:0004222">
    <property type="term" value="F:metalloendopeptidase activity"/>
    <property type="evidence" value="ECO:0007669"/>
    <property type="project" value="TreeGrafter"/>
</dbReference>
<dbReference type="FunFam" id="2.70.70.10:FF:000006">
    <property type="entry name" value="M23 family peptidase"/>
    <property type="match status" value="1"/>
</dbReference>
<dbReference type="InterPro" id="IPR011055">
    <property type="entry name" value="Dup_hybrid_motif"/>
</dbReference>
<proteinExistence type="predicted"/>
<keyword evidence="1" id="KW-0472">Membrane</keyword>
<dbReference type="EMBL" id="CAJQUM010000001">
    <property type="protein sequence ID" value="CAG4884124.1"/>
    <property type="molecule type" value="Genomic_DNA"/>
</dbReference>
<keyword evidence="1" id="KW-1133">Transmembrane helix</keyword>
<protein>
    <submittedName>
        <fullName evidence="3">Peptidase M23</fullName>
    </submittedName>
</protein>
<dbReference type="InterPro" id="IPR016047">
    <property type="entry name" value="M23ase_b-sheet_dom"/>
</dbReference>
<evidence type="ECO:0000313" key="3">
    <source>
        <dbReference type="EMBL" id="CAG4884124.1"/>
    </source>
</evidence>
<dbReference type="PANTHER" id="PTHR21666:SF270">
    <property type="entry name" value="MUREIN HYDROLASE ACTIVATOR ENVC"/>
    <property type="match status" value="1"/>
</dbReference>
<dbReference type="RefSeq" id="WP_220636003.1">
    <property type="nucleotide sequence ID" value="NZ_CAJQUM010000001.1"/>
</dbReference>
<feature type="domain" description="M23ase beta-sheet core" evidence="2">
    <location>
        <begin position="203"/>
        <end position="297"/>
    </location>
</feature>
<reference evidence="3" key="1">
    <citation type="submission" date="2021-04" db="EMBL/GenBank/DDBJ databases">
        <authorList>
            <person name="Hornung B."/>
        </authorList>
    </citation>
    <scope>NUCLEOTIDE SEQUENCE</scope>
    <source>
        <strain evidence="3">G5G6</strain>
    </source>
</reference>
<gene>
    <name evidence="3" type="ORF">GTOL_12007</name>
</gene>
<dbReference type="InterPro" id="IPR050570">
    <property type="entry name" value="Cell_wall_metabolism_enzyme"/>
</dbReference>
<feature type="transmembrane region" description="Helical" evidence="1">
    <location>
        <begin position="21"/>
        <end position="44"/>
    </location>
</feature>
<dbReference type="AlphaFoldDB" id="A0A916N2N7"/>
<sequence>MHIILVSNRLATAKTITITPRLLLGVAVGFIMLVFGLSSLFSYVTVRHAAEIRLPFLQDLVRDTTNEDSRRRSEFMRENLKVMAIKVGELQARLVRLDSLGERMANLAGIKTQELRAADRVEAGRGGPLLKATPLSADELQQTLDALSHEVEARSDTLALLDSHLFDERVRRRMLPTTLPVDAQWNSSGFGWRIDPFTGERAMHTGVDFPADIGAKVVSAAAGIVVSAEFHPDYGNIIEIDHGNDLTTRYAHLSHMLVKLGSVVKRGQVIAESGTTGRSTGPHLHFEVRFRGVAQNPNRFLEQARDDITRVARR</sequence>
<dbReference type="Gene3D" id="2.70.70.10">
    <property type="entry name" value="Glucose Permease (Domain IIA)"/>
    <property type="match status" value="1"/>
</dbReference>
<dbReference type="PANTHER" id="PTHR21666">
    <property type="entry name" value="PEPTIDASE-RELATED"/>
    <property type="match status" value="1"/>
</dbReference>
<evidence type="ECO:0000259" key="2">
    <source>
        <dbReference type="Pfam" id="PF01551"/>
    </source>
</evidence>
<dbReference type="Pfam" id="PF01551">
    <property type="entry name" value="Peptidase_M23"/>
    <property type="match status" value="1"/>
</dbReference>
<keyword evidence="4" id="KW-1185">Reference proteome</keyword>
<evidence type="ECO:0000256" key="1">
    <source>
        <dbReference type="SAM" id="Phobius"/>
    </source>
</evidence>
<dbReference type="Proteomes" id="UP000742786">
    <property type="component" value="Unassembled WGS sequence"/>
</dbReference>
<organism evidence="3 4">
    <name type="scientific">Georgfuchsia toluolica</name>
    <dbReference type="NCBI Taxonomy" id="424218"/>
    <lineage>
        <taxon>Bacteria</taxon>
        <taxon>Pseudomonadati</taxon>
        <taxon>Pseudomonadota</taxon>
        <taxon>Betaproteobacteria</taxon>
        <taxon>Nitrosomonadales</taxon>
        <taxon>Sterolibacteriaceae</taxon>
        <taxon>Georgfuchsia</taxon>
    </lineage>
</organism>
<name>A0A916N2N7_9PROT</name>
<dbReference type="SUPFAM" id="SSF51261">
    <property type="entry name" value="Duplicated hybrid motif"/>
    <property type="match status" value="1"/>
</dbReference>
<keyword evidence="1" id="KW-0812">Transmembrane</keyword>
<accession>A0A916N2N7</accession>
<dbReference type="CDD" id="cd12797">
    <property type="entry name" value="M23_peptidase"/>
    <property type="match status" value="1"/>
</dbReference>
<evidence type="ECO:0000313" key="4">
    <source>
        <dbReference type="Proteomes" id="UP000742786"/>
    </source>
</evidence>